<accession>A0A9W9DFL0</accession>
<dbReference type="InterPro" id="IPR016024">
    <property type="entry name" value="ARM-type_fold"/>
</dbReference>
<gene>
    <name evidence="7" type="ORF">J3R30DRAFT_3225418</name>
</gene>
<dbReference type="GO" id="GO:0051301">
    <property type="term" value="P:cell division"/>
    <property type="evidence" value="ECO:0007669"/>
    <property type="project" value="UniProtKB-KW"/>
</dbReference>
<dbReference type="GO" id="GO:1990023">
    <property type="term" value="C:mitotic spindle midzone"/>
    <property type="evidence" value="ECO:0007669"/>
    <property type="project" value="TreeGrafter"/>
</dbReference>
<sequence length="167" mass="18819">EIITTLREVHRPINSAMKSERTRLSGPAIDLIATMASELGTDFELLLHLFFPTLLLLCTRTSKVVVGRARKCIMCIIETTQLVAVVPYFVQSIRDKSVSLRTVAAECTLACLNSLNPPDLEKEERTKDIEAFIKISIRDANAEVRKTGKQIFQAYELLLPNRAERFV</sequence>
<dbReference type="GO" id="GO:0005881">
    <property type="term" value="C:cytoplasmic microtubule"/>
    <property type="evidence" value="ECO:0007669"/>
    <property type="project" value="TreeGrafter"/>
</dbReference>
<dbReference type="GO" id="GO:0008017">
    <property type="term" value="F:microtubule binding"/>
    <property type="evidence" value="ECO:0007669"/>
    <property type="project" value="TreeGrafter"/>
</dbReference>
<keyword evidence="8" id="KW-1185">Reference proteome</keyword>
<keyword evidence="5" id="KW-0131">Cell cycle</keyword>
<dbReference type="PANTHER" id="PTHR21567:SF60">
    <property type="entry name" value="CLASP N-TERMINAL DOMAIN-CONTAINING PROTEIN"/>
    <property type="match status" value="1"/>
</dbReference>
<comment type="subcellular location">
    <subcellularLocation>
        <location evidence="1">Cytoplasm</location>
        <location evidence="1">Cytoskeleton</location>
        <location evidence="1">Spindle</location>
    </subcellularLocation>
</comment>
<evidence type="ECO:0000313" key="8">
    <source>
        <dbReference type="Proteomes" id="UP001150266"/>
    </source>
</evidence>
<dbReference type="Pfam" id="PF12348">
    <property type="entry name" value="CLASP_N"/>
    <property type="match status" value="1"/>
</dbReference>
<reference evidence="7" key="1">
    <citation type="submission" date="2022-08" db="EMBL/GenBank/DDBJ databases">
        <title>A Global Phylogenomic Analysis of the Shiitake Genus Lentinula.</title>
        <authorList>
            <consortium name="DOE Joint Genome Institute"/>
            <person name="Sierra-Patev S."/>
            <person name="Min B."/>
            <person name="Naranjo-Ortiz M."/>
            <person name="Looney B."/>
            <person name="Konkel Z."/>
            <person name="Slot J.C."/>
            <person name="Sakamoto Y."/>
            <person name="Steenwyk J.L."/>
            <person name="Rokas A."/>
            <person name="Carro J."/>
            <person name="Camarero S."/>
            <person name="Ferreira P."/>
            <person name="Molpeceres G."/>
            <person name="Ruiz-Duenas F.J."/>
            <person name="Serrano A."/>
            <person name="Henrissat B."/>
            <person name="Drula E."/>
            <person name="Hughes K.W."/>
            <person name="Mata J.L."/>
            <person name="Ishikawa N.K."/>
            <person name="Vargas-Isla R."/>
            <person name="Ushijima S."/>
            <person name="Smith C.A."/>
            <person name="Ahrendt S."/>
            <person name="Andreopoulos W."/>
            <person name="He G."/>
            <person name="Labutti K."/>
            <person name="Lipzen A."/>
            <person name="Ng V."/>
            <person name="Riley R."/>
            <person name="Sandor L."/>
            <person name="Barry K."/>
            <person name="Martinez A.T."/>
            <person name="Xiao Y."/>
            <person name="Gibbons J.G."/>
            <person name="Terashima K."/>
            <person name="Grigoriev I.V."/>
            <person name="Hibbett D.S."/>
        </authorList>
    </citation>
    <scope>NUCLEOTIDE SEQUENCE</scope>
    <source>
        <strain evidence="7">JLM2183</strain>
    </source>
</reference>
<dbReference type="InterPro" id="IPR011989">
    <property type="entry name" value="ARM-like"/>
</dbReference>
<evidence type="ECO:0000256" key="5">
    <source>
        <dbReference type="ARBA" id="ARBA00022776"/>
    </source>
</evidence>
<feature type="domain" description="CLASP N-terminal" evidence="6">
    <location>
        <begin position="2"/>
        <end position="165"/>
    </location>
</feature>
<dbReference type="InterPro" id="IPR024395">
    <property type="entry name" value="CLASP_N_dom"/>
</dbReference>
<evidence type="ECO:0000259" key="6">
    <source>
        <dbReference type="Pfam" id="PF12348"/>
    </source>
</evidence>
<feature type="non-terminal residue" evidence="7">
    <location>
        <position position="167"/>
    </location>
</feature>
<proteinExistence type="inferred from homology"/>
<dbReference type="GO" id="GO:0090307">
    <property type="term" value="P:mitotic spindle assembly"/>
    <property type="evidence" value="ECO:0007669"/>
    <property type="project" value="TreeGrafter"/>
</dbReference>
<keyword evidence="5" id="KW-0498">Mitosis</keyword>
<comment type="caution">
    <text evidence="7">The sequence shown here is derived from an EMBL/GenBank/DDBJ whole genome shotgun (WGS) entry which is preliminary data.</text>
</comment>
<dbReference type="GO" id="GO:0005876">
    <property type="term" value="C:spindle microtubule"/>
    <property type="evidence" value="ECO:0007669"/>
    <property type="project" value="TreeGrafter"/>
</dbReference>
<keyword evidence="4" id="KW-0493">Microtubule</keyword>
<dbReference type="EMBL" id="JAOTPV010000037">
    <property type="protein sequence ID" value="KAJ4468284.1"/>
    <property type="molecule type" value="Genomic_DNA"/>
</dbReference>
<evidence type="ECO:0000313" key="7">
    <source>
        <dbReference type="EMBL" id="KAJ4468284.1"/>
    </source>
</evidence>
<dbReference type="Proteomes" id="UP001150266">
    <property type="component" value="Unassembled WGS sequence"/>
</dbReference>
<dbReference type="AlphaFoldDB" id="A0A9W9DFL0"/>
<dbReference type="PANTHER" id="PTHR21567">
    <property type="entry name" value="CLASP"/>
    <property type="match status" value="1"/>
</dbReference>
<evidence type="ECO:0000256" key="2">
    <source>
        <dbReference type="ARBA" id="ARBA00009549"/>
    </source>
</evidence>
<comment type="similarity">
    <text evidence="2">Belongs to the CLASP family.</text>
</comment>
<dbReference type="Gene3D" id="1.25.10.10">
    <property type="entry name" value="Leucine-rich Repeat Variant"/>
    <property type="match status" value="1"/>
</dbReference>
<feature type="non-terminal residue" evidence="7">
    <location>
        <position position="1"/>
    </location>
</feature>
<dbReference type="GO" id="GO:0005815">
    <property type="term" value="C:microtubule organizing center"/>
    <property type="evidence" value="ECO:0007669"/>
    <property type="project" value="TreeGrafter"/>
</dbReference>
<evidence type="ECO:0000256" key="3">
    <source>
        <dbReference type="ARBA" id="ARBA00022618"/>
    </source>
</evidence>
<organism evidence="7 8">
    <name type="scientific">Lentinula aciculospora</name>
    <dbReference type="NCBI Taxonomy" id="153920"/>
    <lineage>
        <taxon>Eukaryota</taxon>
        <taxon>Fungi</taxon>
        <taxon>Dikarya</taxon>
        <taxon>Basidiomycota</taxon>
        <taxon>Agaricomycotina</taxon>
        <taxon>Agaricomycetes</taxon>
        <taxon>Agaricomycetidae</taxon>
        <taxon>Agaricales</taxon>
        <taxon>Marasmiineae</taxon>
        <taxon>Omphalotaceae</taxon>
        <taxon>Lentinula</taxon>
    </lineage>
</organism>
<dbReference type="OrthoDB" id="46159at2759"/>
<protein>
    <submittedName>
        <fullName evidence="7">Clasp N-terminal domain-containing protein</fullName>
    </submittedName>
</protein>
<dbReference type="SUPFAM" id="SSF48371">
    <property type="entry name" value="ARM repeat"/>
    <property type="match status" value="1"/>
</dbReference>
<keyword evidence="3" id="KW-0132">Cell division</keyword>
<evidence type="ECO:0000256" key="4">
    <source>
        <dbReference type="ARBA" id="ARBA00022701"/>
    </source>
</evidence>
<name>A0A9W9DFL0_9AGAR</name>
<evidence type="ECO:0000256" key="1">
    <source>
        <dbReference type="ARBA" id="ARBA00004186"/>
    </source>
</evidence>